<dbReference type="EMBL" id="CADEBC010000428">
    <property type="protein sequence ID" value="CAB3230648.1"/>
    <property type="molecule type" value="Genomic_DNA"/>
</dbReference>
<evidence type="ECO:0000313" key="1">
    <source>
        <dbReference type="EMBL" id="CAB3230648.1"/>
    </source>
</evidence>
<evidence type="ECO:0000313" key="4">
    <source>
        <dbReference type="Proteomes" id="UP000494256"/>
    </source>
</evidence>
<reference evidence="3 4" key="1">
    <citation type="submission" date="2020-04" db="EMBL/GenBank/DDBJ databases">
        <authorList>
            <person name="Wallbank WR R."/>
            <person name="Pardo Diaz C."/>
            <person name="Kozak K."/>
            <person name="Martin S."/>
            <person name="Jiggins C."/>
            <person name="Moest M."/>
            <person name="Warren A I."/>
            <person name="Byers J.R.P. K."/>
            <person name="Montejo-Kovacevich G."/>
            <person name="Yen C E."/>
        </authorList>
    </citation>
    <scope>NUCLEOTIDE SEQUENCE [LARGE SCALE GENOMIC DNA]</scope>
</reference>
<dbReference type="EMBL" id="CADEBD010000294">
    <property type="protein sequence ID" value="CAB3234328.1"/>
    <property type="molecule type" value="Genomic_DNA"/>
</dbReference>
<name>A0A8S0ZBI9_ARCPL</name>
<evidence type="ECO:0000313" key="3">
    <source>
        <dbReference type="Proteomes" id="UP000494106"/>
    </source>
</evidence>
<comment type="caution">
    <text evidence="1">The sequence shown here is derived from an EMBL/GenBank/DDBJ whole genome shotgun (WGS) entry which is preliminary data.</text>
</comment>
<protein>
    <submittedName>
        <fullName evidence="1">Uncharacterized protein</fullName>
    </submittedName>
</protein>
<gene>
    <name evidence="1" type="ORF">APLA_LOCUS4291</name>
    <name evidence="2" type="ORF">APLA_LOCUS6553</name>
</gene>
<dbReference type="AlphaFoldDB" id="A0A8S0ZBI9"/>
<accession>A0A8S0ZBI9</accession>
<dbReference type="Proteomes" id="UP000494106">
    <property type="component" value="Unassembled WGS sequence"/>
</dbReference>
<organism evidence="1 3">
    <name type="scientific">Arctia plantaginis</name>
    <name type="common">Wood tiger moth</name>
    <name type="synonym">Phalaena plantaginis</name>
    <dbReference type="NCBI Taxonomy" id="874455"/>
    <lineage>
        <taxon>Eukaryota</taxon>
        <taxon>Metazoa</taxon>
        <taxon>Ecdysozoa</taxon>
        <taxon>Arthropoda</taxon>
        <taxon>Hexapoda</taxon>
        <taxon>Insecta</taxon>
        <taxon>Pterygota</taxon>
        <taxon>Neoptera</taxon>
        <taxon>Endopterygota</taxon>
        <taxon>Lepidoptera</taxon>
        <taxon>Glossata</taxon>
        <taxon>Ditrysia</taxon>
        <taxon>Noctuoidea</taxon>
        <taxon>Erebidae</taxon>
        <taxon>Arctiinae</taxon>
        <taxon>Arctia</taxon>
    </lineage>
</organism>
<keyword evidence="3" id="KW-1185">Reference proteome</keyword>
<dbReference type="Proteomes" id="UP000494256">
    <property type="component" value="Unassembled WGS sequence"/>
</dbReference>
<proteinExistence type="predicted"/>
<evidence type="ECO:0000313" key="2">
    <source>
        <dbReference type="EMBL" id="CAB3234328.1"/>
    </source>
</evidence>
<sequence>MANHLQADPNLVHAGTYFPFEGTHGSMNMNVCYVTLTPYQKVYSQLFDKGNFRLPNSVWRAHLSRWARAAAPPAFCEPSTITPVVYQVLINCLDFKYL</sequence>